<dbReference type="EMBL" id="QICD01000038">
    <property type="protein sequence ID" value="RNL38517.1"/>
    <property type="molecule type" value="Genomic_DNA"/>
</dbReference>
<dbReference type="RefSeq" id="WP_123193071.1">
    <property type="nucleotide sequence ID" value="NZ_QICD01000038.1"/>
</dbReference>
<evidence type="ECO:0000256" key="3">
    <source>
        <dbReference type="ARBA" id="ARBA00023163"/>
    </source>
</evidence>
<keyword evidence="2" id="KW-0238">DNA-binding</keyword>
<evidence type="ECO:0000313" key="5">
    <source>
        <dbReference type="EMBL" id="RNL38517.1"/>
    </source>
</evidence>
<proteinExistence type="predicted"/>
<keyword evidence="1" id="KW-0805">Transcription regulation</keyword>
<dbReference type="Pfam" id="PF00392">
    <property type="entry name" value="GntR"/>
    <property type="match status" value="1"/>
</dbReference>
<sequence length="124" mass="14080">MFESLRINEKSGVPVWVQIRNNLIFLIKSEQIKPGDVLPTVRELATQLGVNYNTIHKVYQDLEADDLICSSRGKRSFVADVDKDVLKLPESPVDLVIDELVRVARESNVSEGDVLVRVKERFSE</sequence>
<dbReference type="GO" id="GO:0003677">
    <property type="term" value="F:DNA binding"/>
    <property type="evidence" value="ECO:0007669"/>
    <property type="project" value="UniProtKB-KW"/>
</dbReference>
<name>A0A3N0AUE2_9ACTN</name>
<dbReference type="GO" id="GO:0003700">
    <property type="term" value="F:DNA-binding transcription factor activity"/>
    <property type="evidence" value="ECO:0007669"/>
    <property type="project" value="InterPro"/>
</dbReference>
<gene>
    <name evidence="5" type="ORF">DMP08_11760</name>
</gene>
<evidence type="ECO:0000259" key="4">
    <source>
        <dbReference type="PROSITE" id="PS50949"/>
    </source>
</evidence>
<dbReference type="SUPFAM" id="SSF46785">
    <property type="entry name" value="Winged helix' DNA-binding domain"/>
    <property type="match status" value="1"/>
</dbReference>
<organism evidence="5 6">
    <name type="scientific">Paraeggerthella hongkongensis</name>
    <dbReference type="NCBI Taxonomy" id="230658"/>
    <lineage>
        <taxon>Bacteria</taxon>
        <taxon>Bacillati</taxon>
        <taxon>Actinomycetota</taxon>
        <taxon>Coriobacteriia</taxon>
        <taxon>Eggerthellales</taxon>
        <taxon>Eggerthellaceae</taxon>
        <taxon>Paraeggerthella</taxon>
    </lineage>
</organism>
<keyword evidence="3" id="KW-0804">Transcription</keyword>
<protein>
    <submittedName>
        <fullName evidence="5">GntR family transcriptional regulator</fullName>
    </submittedName>
</protein>
<dbReference type="PROSITE" id="PS50949">
    <property type="entry name" value="HTH_GNTR"/>
    <property type="match status" value="1"/>
</dbReference>
<dbReference type="Proteomes" id="UP000278632">
    <property type="component" value="Unassembled WGS sequence"/>
</dbReference>
<dbReference type="CDD" id="cd07377">
    <property type="entry name" value="WHTH_GntR"/>
    <property type="match status" value="1"/>
</dbReference>
<comment type="caution">
    <text evidence="5">The sequence shown here is derived from an EMBL/GenBank/DDBJ whole genome shotgun (WGS) entry which is preliminary data.</text>
</comment>
<evidence type="ECO:0000256" key="2">
    <source>
        <dbReference type="ARBA" id="ARBA00023125"/>
    </source>
</evidence>
<dbReference type="Gene3D" id="1.10.10.10">
    <property type="entry name" value="Winged helix-like DNA-binding domain superfamily/Winged helix DNA-binding domain"/>
    <property type="match status" value="1"/>
</dbReference>
<feature type="domain" description="HTH gntR-type" evidence="4">
    <location>
        <begin position="13"/>
        <end position="81"/>
    </location>
</feature>
<keyword evidence="6" id="KW-1185">Reference proteome</keyword>
<dbReference type="SMART" id="SM00345">
    <property type="entry name" value="HTH_GNTR"/>
    <property type="match status" value="1"/>
</dbReference>
<dbReference type="PANTHER" id="PTHR38445">
    <property type="entry name" value="HTH-TYPE TRANSCRIPTIONAL REPRESSOR YTRA"/>
    <property type="match status" value="1"/>
</dbReference>
<dbReference type="PANTHER" id="PTHR38445:SF9">
    <property type="entry name" value="HTH-TYPE TRANSCRIPTIONAL REPRESSOR YTRA"/>
    <property type="match status" value="1"/>
</dbReference>
<dbReference type="AlphaFoldDB" id="A0A3N0AUE2"/>
<dbReference type="InterPro" id="IPR000524">
    <property type="entry name" value="Tscrpt_reg_HTH_GntR"/>
</dbReference>
<accession>A0A3N0AUE2</accession>
<evidence type="ECO:0000313" key="6">
    <source>
        <dbReference type="Proteomes" id="UP000278632"/>
    </source>
</evidence>
<dbReference type="InterPro" id="IPR036390">
    <property type="entry name" value="WH_DNA-bd_sf"/>
</dbReference>
<dbReference type="InterPro" id="IPR036388">
    <property type="entry name" value="WH-like_DNA-bd_sf"/>
</dbReference>
<reference evidence="6" key="1">
    <citation type="submission" date="2018-05" db="EMBL/GenBank/DDBJ databases">
        <title>Genome Sequencing of selected type strains of the family Eggerthellaceae.</title>
        <authorList>
            <person name="Danylec N."/>
            <person name="Stoll D.A."/>
            <person name="Doetsch A."/>
            <person name="Huch M."/>
        </authorList>
    </citation>
    <scope>NUCLEOTIDE SEQUENCE [LARGE SCALE GENOMIC DNA]</scope>
    <source>
        <strain evidence="6">DSM 16106</strain>
    </source>
</reference>
<evidence type="ECO:0000256" key="1">
    <source>
        <dbReference type="ARBA" id="ARBA00023015"/>
    </source>
</evidence>
<dbReference type="OrthoDB" id="4307011at2"/>